<evidence type="ECO:0000313" key="1">
    <source>
        <dbReference type="EMBL" id="PKU51652.1"/>
    </source>
</evidence>
<name>A0A2I0V0A7_9BACI</name>
<dbReference type="AlphaFoldDB" id="A0A2I0V0A7"/>
<proteinExistence type="predicted"/>
<evidence type="ECO:0000313" key="2">
    <source>
        <dbReference type="Proteomes" id="UP000234956"/>
    </source>
</evidence>
<reference evidence="1 2" key="1">
    <citation type="submission" date="2017-10" db="EMBL/GenBank/DDBJ databases">
        <title>Draft genome of Lysinibacillus fusiformis strain Juneja, a laboratory-derived pathogen of Drosophila melanogaster.</title>
        <authorList>
            <person name="Smith B.R."/>
            <person name="Unckless R.L."/>
        </authorList>
    </citation>
    <scope>NUCLEOTIDE SEQUENCE [LARGE SCALE GENOMIC DNA]</scope>
    <source>
        <strain evidence="1 2">Juneja</strain>
    </source>
</reference>
<dbReference type="Proteomes" id="UP000234956">
    <property type="component" value="Unassembled WGS sequence"/>
</dbReference>
<dbReference type="EMBL" id="PDFK01000003">
    <property type="protein sequence ID" value="PKU51652.1"/>
    <property type="molecule type" value="Genomic_DNA"/>
</dbReference>
<organism evidence="1 2">
    <name type="scientific">Lysinibacillus fusiformis</name>
    <dbReference type="NCBI Taxonomy" id="28031"/>
    <lineage>
        <taxon>Bacteria</taxon>
        <taxon>Bacillati</taxon>
        <taxon>Bacillota</taxon>
        <taxon>Bacilli</taxon>
        <taxon>Bacillales</taxon>
        <taxon>Bacillaceae</taxon>
        <taxon>Lysinibacillus</taxon>
    </lineage>
</organism>
<dbReference type="RefSeq" id="WP_089932674.1">
    <property type="nucleotide sequence ID" value="NZ_PDFK01000003.1"/>
</dbReference>
<comment type="caution">
    <text evidence="1">The sequence shown here is derived from an EMBL/GenBank/DDBJ whole genome shotgun (WGS) entry which is preliminary data.</text>
</comment>
<gene>
    <name evidence="1" type="ORF">CRI88_13245</name>
</gene>
<accession>A0A2I0V0A7</accession>
<protein>
    <submittedName>
        <fullName evidence="1">Uncharacterized protein</fullName>
    </submittedName>
</protein>
<sequence length="149" mass="17262">MTLELVSENGLLWLIPTYQNSILSKVEYFSFIINDQFWVCDPNCYRIHVIDEMNFSYIEDLLTQPINKVVVNNSSTGKDLNNNTFEVINKTKVFSTLDSAICYTANLKNITEDSAVIFQIINPEGKLHFVDCECLMRNKKMVNEFIMQD</sequence>